<feature type="region of interest" description="Disordered" evidence="16">
    <location>
        <begin position="1"/>
        <end position="38"/>
    </location>
</feature>
<evidence type="ECO:0000256" key="1">
    <source>
        <dbReference type="ARBA" id="ARBA00004549"/>
    </source>
</evidence>
<dbReference type="InterPro" id="IPR036388">
    <property type="entry name" value="WH-like_DNA-bd_sf"/>
</dbReference>
<sequence length="638" mass="67264">MAATASDTLPPSAATATPVGAAASPGNETSAATVTGESVKNDSWRFVEPQPIREDQVENAVKFLSHPKVKGSPIIYRRSFLERKGLSKEEIDEAFRRVPDPPSDSSAGKLPGTGAQSAPVAAAAASQQMPAHVMQPPQQLVGAQPKSTSWGKMILALGVLTAAGAGTGVFTQKYFLPKLKLWLRQVVLGESAAVEPEKPKKLTPMEEATAQAAAAAAAAATAASQMAGAMQELAHFRSEDRQRLDNIIKAVEAQTQELKNTLAGMKDTSLGSEVSKYSRSVPVTSQVNGFDSNDSWKGQANGSKLSSADKSLRVTNTVGDYSNGHYNVGQQVRSMTTSPTNGPTQAPHSQSYMDVIAMLERGEKPSNIREVNDKPPNPNQPPSNPRLQPRPKPWEKGGVDAQPVSPSYRTEVEQQAGKLIENRNVISNVGYNTTVRTEVSATSSEIEVISSEPWWRRKPEAQVASNPAPARITEFVPEPAPVKITEVDSSTGSDLAAAPPTLPSSSSGQPSVGRPGWVPPSVPQPIYPGAQEAIRRPKPAPASPSSSLPYSVDTGSSSGSGSGSASAPAAPSLPPPPPADGQSEETVNGVPAEVPTSTPQPESQPEREPVVPAEPEQPIEQSSLVEPDRTFKDVVNEE</sequence>
<dbReference type="InterPro" id="IPR006785">
    <property type="entry name" value="Pex14_N"/>
</dbReference>
<feature type="compositionally biased region" description="Low complexity" evidence="16">
    <location>
        <begin position="115"/>
        <end position="131"/>
    </location>
</feature>
<keyword evidence="9 14" id="KW-0576">Peroxisome</keyword>
<evidence type="ECO:0000259" key="18">
    <source>
        <dbReference type="Pfam" id="PF17733"/>
    </source>
</evidence>
<organism evidence="20 21">
    <name type="scientific">Riccia sorocarpa</name>
    <dbReference type="NCBI Taxonomy" id="122646"/>
    <lineage>
        <taxon>Eukaryota</taxon>
        <taxon>Viridiplantae</taxon>
        <taxon>Streptophyta</taxon>
        <taxon>Embryophyta</taxon>
        <taxon>Marchantiophyta</taxon>
        <taxon>Marchantiopsida</taxon>
        <taxon>Marchantiidae</taxon>
        <taxon>Marchantiales</taxon>
        <taxon>Ricciaceae</taxon>
        <taxon>Riccia</taxon>
    </lineage>
</organism>
<dbReference type="Pfam" id="PF04695">
    <property type="entry name" value="Pex14_N"/>
    <property type="match status" value="1"/>
</dbReference>
<dbReference type="InterPro" id="IPR040554">
    <property type="entry name" value="KPWE_PEX14_dom"/>
</dbReference>
<evidence type="ECO:0000256" key="13">
    <source>
        <dbReference type="ARBA" id="ARBA00064754"/>
    </source>
</evidence>
<evidence type="ECO:0000256" key="12">
    <source>
        <dbReference type="ARBA" id="ARBA00053920"/>
    </source>
</evidence>
<dbReference type="GO" id="GO:0016560">
    <property type="term" value="P:protein import into peroxisome matrix, docking"/>
    <property type="evidence" value="ECO:0007669"/>
    <property type="project" value="UniProtKB-UniRule"/>
</dbReference>
<dbReference type="FunFam" id="1.10.10.10:FF:000217">
    <property type="entry name" value="Peroxisomal membrane protein PEX14"/>
    <property type="match status" value="1"/>
</dbReference>
<dbReference type="EMBL" id="JBJQOH010000001">
    <property type="protein sequence ID" value="KAL3698949.1"/>
    <property type="molecule type" value="Genomic_DNA"/>
</dbReference>
<evidence type="ECO:0000256" key="9">
    <source>
        <dbReference type="ARBA" id="ARBA00023140"/>
    </source>
</evidence>
<comment type="caution">
    <text evidence="20">The sequence shown here is derived from an EMBL/GenBank/DDBJ whole genome shotgun (WGS) entry which is preliminary data.</text>
</comment>
<keyword evidence="21" id="KW-1185">Reference proteome</keyword>
<dbReference type="Pfam" id="PF23020">
    <property type="entry name" value="PEX14-like_2nd"/>
    <property type="match status" value="1"/>
</dbReference>
<keyword evidence="6" id="KW-1133">Transmembrane helix</keyword>
<feature type="compositionally biased region" description="Polar residues" evidence="16">
    <location>
        <begin position="27"/>
        <end position="38"/>
    </location>
</feature>
<reference evidence="20 21" key="1">
    <citation type="submission" date="2024-09" db="EMBL/GenBank/DDBJ databases">
        <title>Chromosome-scale assembly of Riccia sorocarpa.</title>
        <authorList>
            <person name="Paukszto L."/>
        </authorList>
    </citation>
    <scope>NUCLEOTIDE SEQUENCE [LARGE SCALE GENOMIC DNA]</scope>
    <source>
        <strain evidence="20">LP-2024</strain>
        <tissue evidence="20">Aerial parts of the thallus</tissue>
    </source>
</reference>
<feature type="domain" description="Peroxisome membrane anchor protein Pex14p N-terminal" evidence="17">
    <location>
        <begin position="53"/>
        <end position="97"/>
    </location>
</feature>
<evidence type="ECO:0000256" key="16">
    <source>
        <dbReference type="SAM" id="MobiDB-lite"/>
    </source>
</evidence>
<feature type="compositionally biased region" description="Pro residues" evidence="16">
    <location>
        <begin position="375"/>
        <end position="391"/>
    </location>
</feature>
<evidence type="ECO:0000256" key="11">
    <source>
        <dbReference type="ARBA" id="ARBA00029691"/>
    </source>
</evidence>
<dbReference type="InterPro" id="IPR054154">
    <property type="entry name" value="PEX14-like_M_plants"/>
</dbReference>
<feature type="compositionally biased region" description="Basic and acidic residues" evidence="16">
    <location>
        <begin position="626"/>
        <end position="638"/>
    </location>
</feature>
<protein>
    <recommendedName>
        <fullName evidence="10 14">Peroxisomal membrane protein PEX14</fullName>
    </recommendedName>
    <alternativeName>
        <fullName evidence="11 14">Peroxin-14</fullName>
    </alternativeName>
</protein>
<keyword evidence="7" id="KW-0811">Translocation</keyword>
<evidence type="ECO:0000256" key="8">
    <source>
        <dbReference type="ARBA" id="ARBA00023136"/>
    </source>
</evidence>
<evidence type="ECO:0000313" key="20">
    <source>
        <dbReference type="EMBL" id="KAL3698949.1"/>
    </source>
</evidence>
<evidence type="ECO:0000256" key="2">
    <source>
        <dbReference type="ARBA" id="ARBA00005443"/>
    </source>
</evidence>
<feature type="compositionally biased region" description="Low complexity" evidence="16">
    <location>
        <begin position="610"/>
        <end position="621"/>
    </location>
</feature>
<evidence type="ECO:0000256" key="3">
    <source>
        <dbReference type="ARBA" id="ARBA00022448"/>
    </source>
</evidence>
<dbReference type="InterPro" id="IPR025655">
    <property type="entry name" value="PEX14"/>
</dbReference>
<dbReference type="PANTHER" id="PTHR23058">
    <property type="entry name" value="PEROXISOMAL MEMBRANE PROTEIN PEX14"/>
    <property type="match status" value="1"/>
</dbReference>
<comment type="similarity">
    <text evidence="2 14">Belongs to the peroxin-14 family.</text>
</comment>
<evidence type="ECO:0000313" key="21">
    <source>
        <dbReference type="Proteomes" id="UP001633002"/>
    </source>
</evidence>
<feature type="domain" description="Peroxisomal membrane protein PEX14-like KPWE" evidence="18">
    <location>
        <begin position="347"/>
        <end position="396"/>
    </location>
</feature>
<feature type="compositionally biased region" description="Low complexity" evidence="16">
    <location>
        <begin position="543"/>
        <end position="570"/>
    </location>
</feature>
<dbReference type="PANTHER" id="PTHR23058:SF0">
    <property type="entry name" value="PEROXISOMAL MEMBRANE PROTEIN PEX14"/>
    <property type="match status" value="1"/>
</dbReference>
<dbReference type="Pfam" id="PF17733">
    <property type="entry name" value="KPWE_dom"/>
    <property type="match status" value="1"/>
</dbReference>
<evidence type="ECO:0000256" key="4">
    <source>
        <dbReference type="ARBA" id="ARBA00022692"/>
    </source>
</evidence>
<evidence type="ECO:0000256" key="14">
    <source>
        <dbReference type="RuleBase" id="RU367032"/>
    </source>
</evidence>
<feature type="compositionally biased region" description="Pro residues" evidence="16">
    <location>
        <begin position="517"/>
        <end position="526"/>
    </location>
</feature>
<feature type="region of interest" description="Disordered" evidence="16">
    <location>
        <begin position="485"/>
        <end position="638"/>
    </location>
</feature>
<keyword evidence="15" id="KW-0175">Coiled coil</keyword>
<keyword evidence="3 14" id="KW-0813">Transport</keyword>
<keyword evidence="5 14" id="KW-0653">Protein transport</keyword>
<feature type="compositionally biased region" description="Low complexity" evidence="16">
    <location>
        <begin position="10"/>
        <end position="26"/>
    </location>
</feature>
<dbReference type="Proteomes" id="UP001633002">
    <property type="component" value="Unassembled WGS sequence"/>
</dbReference>
<evidence type="ECO:0000256" key="5">
    <source>
        <dbReference type="ARBA" id="ARBA00022927"/>
    </source>
</evidence>
<accession>A0ABD3I7D7</accession>
<name>A0ABD3I7D7_9MARC</name>
<dbReference type="AlphaFoldDB" id="A0ABD3I7D7"/>
<dbReference type="GO" id="GO:0005778">
    <property type="term" value="C:peroxisomal membrane"/>
    <property type="evidence" value="ECO:0007669"/>
    <property type="project" value="UniProtKB-SubCell"/>
</dbReference>
<evidence type="ECO:0000256" key="7">
    <source>
        <dbReference type="ARBA" id="ARBA00023010"/>
    </source>
</evidence>
<comment type="function">
    <text evidence="12 14">Component of the PEX13-PEX14 docking complex, a translocon channel that specifically mediates the import of peroxisomal cargo proteins bound to PEX5 receptor. The PEX13-PEX14 docking complex forms a large import pore which can be opened to a diameter of about 9 nm. Mechanistically, PEX5 receptor along with cargo proteins associates with the PEX14 subunit of the PEX13-PEX14 docking complex in the cytosol, leading to the insertion of the receptor into the organelle membrane with the concomitant translocation of the cargo into the peroxisome matrix.</text>
</comment>
<evidence type="ECO:0000256" key="6">
    <source>
        <dbReference type="ARBA" id="ARBA00022989"/>
    </source>
</evidence>
<feature type="coiled-coil region" evidence="15">
    <location>
        <begin position="241"/>
        <end position="268"/>
    </location>
</feature>
<gene>
    <name evidence="20" type="ORF">R1sor_016971</name>
</gene>
<feature type="compositionally biased region" description="Low complexity" evidence="16">
    <location>
        <begin position="493"/>
        <end position="507"/>
    </location>
</feature>
<keyword evidence="4" id="KW-0812">Transmembrane</keyword>
<evidence type="ECO:0000259" key="19">
    <source>
        <dbReference type="Pfam" id="PF23020"/>
    </source>
</evidence>
<evidence type="ECO:0000259" key="17">
    <source>
        <dbReference type="Pfam" id="PF04695"/>
    </source>
</evidence>
<proteinExistence type="inferred from homology"/>
<evidence type="ECO:0000256" key="15">
    <source>
        <dbReference type="SAM" id="Coils"/>
    </source>
</evidence>
<feature type="region of interest" description="Disordered" evidence="16">
    <location>
        <begin position="367"/>
        <end position="407"/>
    </location>
</feature>
<evidence type="ECO:0000256" key="10">
    <source>
        <dbReference type="ARBA" id="ARBA00029502"/>
    </source>
</evidence>
<comment type="subcellular location">
    <subcellularLocation>
        <location evidence="1">Peroxisome membrane</location>
        <topology evidence="1">Single-pass membrane protein</topology>
    </subcellularLocation>
</comment>
<feature type="domain" description="Peroxisomal membrane protein PEX14 central plants" evidence="19">
    <location>
        <begin position="148"/>
        <end position="267"/>
    </location>
</feature>
<comment type="subunit">
    <text evidence="13">Interacts with PEX13; forming the PEX13-PEX14 docking complex. Interacts with PEX5 (via WxxxF/Y motifs).</text>
</comment>
<feature type="region of interest" description="Disordered" evidence="16">
    <location>
        <begin position="94"/>
        <end position="136"/>
    </location>
</feature>
<keyword evidence="8 14" id="KW-0472">Membrane</keyword>
<dbReference type="Gene3D" id="1.10.10.10">
    <property type="entry name" value="Winged helix-like DNA-binding domain superfamily/Winged helix DNA-binding domain"/>
    <property type="match status" value="1"/>
</dbReference>